<evidence type="ECO:0000313" key="3">
    <source>
        <dbReference type="WBParaSite" id="ACRNAN_scaffold3512.g23119.t1"/>
    </source>
</evidence>
<dbReference type="Proteomes" id="UP000887540">
    <property type="component" value="Unplaced"/>
</dbReference>
<feature type="compositionally biased region" description="Basic and acidic residues" evidence="1">
    <location>
        <begin position="82"/>
        <end position="93"/>
    </location>
</feature>
<feature type="compositionally biased region" description="Basic residues" evidence="1">
    <location>
        <begin position="94"/>
        <end position="106"/>
    </location>
</feature>
<proteinExistence type="predicted"/>
<dbReference type="AlphaFoldDB" id="A0A914DSR4"/>
<evidence type="ECO:0000256" key="1">
    <source>
        <dbReference type="SAM" id="MobiDB-lite"/>
    </source>
</evidence>
<accession>A0A914DSR4</accession>
<feature type="region of interest" description="Disordered" evidence="1">
    <location>
        <begin position="82"/>
        <end position="106"/>
    </location>
</feature>
<organism evidence="2 3">
    <name type="scientific">Acrobeloides nanus</name>
    <dbReference type="NCBI Taxonomy" id="290746"/>
    <lineage>
        <taxon>Eukaryota</taxon>
        <taxon>Metazoa</taxon>
        <taxon>Ecdysozoa</taxon>
        <taxon>Nematoda</taxon>
        <taxon>Chromadorea</taxon>
        <taxon>Rhabditida</taxon>
        <taxon>Tylenchina</taxon>
        <taxon>Cephalobomorpha</taxon>
        <taxon>Cephaloboidea</taxon>
        <taxon>Cephalobidae</taxon>
        <taxon>Acrobeloides</taxon>
    </lineage>
</organism>
<keyword evidence="2" id="KW-1185">Reference proteome</keyword>
<reference evidence="3" key="1">
    <citation type="submission" date="2022-11" db="UniProtKB">
        <authorList>
            <consortium name="WormBaseParasite"/>
        </authorList>
    </citation>
    <scope>IDENTIFICATION</scope>
</reference>
<sequence>MAYFWCHSIATKSSFLATTKLSGLALYFLRNPQKHKKRFETSNDLWKPHTCSSCRGQNIPNHQPRPRVKAKVKAKAKAKAEAKARVKAKDKVKAKAKAKTKANAKG</sequence>
<evidence type="ECO:0000313" key="2">
    <source>
        <dbReference type="Proteomes" id="UP000887540"/>
    </source>
</evidence>
<protein>
    <submittedName>
        <fullName evidence="3">Uncharacterized protein</fullName>
    </submittedName>
</protein>
<dbReference type="WBParaSite" id="ACRNAN_scaffold3512.g23119.t1">
    <property type="protein sequence ID" value="ACRNAN_scaffold3512.g23119.t1"/>
    <property type="gene ID" value="ACRNAN_scaffold3512.g23119"/>
</dbReference>
<name>A0A914DSR4_9BILA</name>